<dbReference type="EMBL" id="KB302615">
    <property type="protein sequence ID" value="ELU04117.1"/>
    <property type="molecule type" value="Genomic_DNA"/>
</dbReference>
<gene>
    <name evidence="3" type="ORF">CAPTEDRAFT_187573</name>
</gene>
<evidence type="ECO:0000256" key="1">
    <source>
        <dbReference type="SAM" id="MobiDB-lite"/>
    </source>
</evidence>
<keyword evidence="5" id="KW-1185">Reference proteome</keyword>
<feature type="region of interest" description="Disordered" evidence="1">
    <location>
        <begin position="1"/>
        <end position="40"/>
    </location>
</feature>
<reference evidence="5" key="1">
    <citation type="submission" date="2012-12" db="EMBL/GenBank/DDBJ databases">
        <authorList>
            <person name="Hellsten U."/>
            <person name="Grimwood J."/>
            <person name="Chapman J.A."/>
            <person name="Shapiro H."/>
            <person name="Aerts A."/>
            <person name="Otillar R.P."/>
            <person name="Terry A.Y."/>
            <person name="Boore J.L."/>
            <person name="Simakov O."/>
            <person name="Marletaz F."/>
            <person name="Cho S.-J."/>
            <person name="Edsinger-Gonzales E."/>
            <person name="Havlak P."/>
            <person name="Kuo D.-H."/>
            <person name="Larsson T."/>
            <person name="Lv J."/>
            <person name="Arendt D."/>
            <person name="Savage R."/>
            <person name="Osoegawa K."/>
            <person name="de Jong P."/>
            <person name="Lindberg D.R."/>
            <person name="Seaver E.C."/>
            <person name="Weisblat D.A."/>
            <person name="Putnam N.H."/>
            <person name="Grigoriev I.V."/>
            <person name="Rokhsar D.S."/>
        </authorList>
    </citation>
    <scope>NUCLEOTIDE SEQUENCE</scope>
    <source>
        <strain evidence="5">I ESC-2004</strain>
    </source>
</reference>
<name>R7ULH3_CAPTE</name>
<dbReference type="EnsemblMetazoa" id="CapteT187573">
    <property type="protein sequence ID" value="CapteP187573"/>
    <property type="gene ID" value="CapteG187573"/>
</dbReference>
<proteinExistence type="predicted"/>
<dbReference type="EMBL" id="AMQN01001456">
    <property type="status" value="NOT_ANNOTATED_CDS"/>
    <property type="molecule type" value="Genomic_DNA"/>
</dbReference>
<reference evidence="3 5" key="2">
    <citation type="journal article" date="2013" name="Nature">
        <title>Insights into bilaterian evolution from three spiralian genomes.</title>
        <authorList>
            <person name="Simakov O."/>
            <person name="Marletaz F."/>
            <person name="Cho S.J."/>
            <person name="Edsinger-Gonzales E."/>
            <person name="Havlak P."/>
            <person name="Hellsten U."/>
            <person name="Kuo D.H."/>
            <person name="Larsson T."/>
            <person name="Lv J."/>
            <person name="Arendt D."/>
            <person name="Savage R."/>
            <person name="Osoegawa K."/>
            <person name="de Jong P."/>
            <person name="Grimwood J."/>
            <person name="Chapman J.A."/>
            <person name="Shapiro H."/>
            <person name="Aerts A."/>
            <person name="Otillar R.P."/>
            <person name="Terry A.Y."/>
            <person name="Boore J.L."/>
            <person name="Grigoriev I.V."/>
            <person name="Lindberg D.R."/>
            <person name="Seaver E.C."/>
            <person name="Weisblat D.A."/>
            <person name="Putnam N.H."/>
            <person name="Rokhsar D.S."/>
        </authorList>
    </citation>
    <scope>NUCLEOTIDE SEQUENCE</scope>
    <source>
        <strain evidence="3 5">I ESC-2004</strain>
    </source>
</reference>
<protein>
    <recommendedName>
        <fullName evidence="2">Reverse transcriptase domain-containing protein</fullName>
    </recommendedName>
</protein>
<dbReference type="OrthoDB" id="413835at2759"/>
<feature type="compositionally biased region" description="Polar residues" evidence="1">
    <location>
        <begin position="1"/>
        <end position="19"/>
    </location>
</feature>
<dbReference type="AlphaFoldDB" id="R7ULH3"/>
<evidence type="ECO:0000313" key="5">
    <source>
        <dbReference type="Proteomes" id="UP000014760"/>
    </source>
</evidence>
<reference evidence="4" key="3">
    <citation type="submission" date="2015-06" db="UniProtKB">
        <authorList>
            <consortium name="EnsemblMetazoa"/>
        </authorList>
    </citation>
    <scope>IDENTIFICATION</scope>
</reference>
<dbReference type="HOGENOM" id="CLU_1246411_0_0_1"/>
<dbReference type="Pfam" id="PF00078">
    <property type="entry name" value="RVT_1"/>
    <property type="match status" value="1"/>
</dbReference>
<accession>R7ULH3</accession>
<dbReference type="InterPro" id="IPR000477">
    <property type="entry name" value="RT_dom"/>
</dbReference>
<dbReference type="Proteomes" id="UP000014760">
    <property type="component" value="Unassembled WGS sequence"/>
</dbReference>
<evidence type="ECO:0000313" key="3">
    <source>
        <dbReference type="EMBL" id="ELU04117.1"/>
    </source>
</evidence>
<organism evidence="3">
    <name type="scientific">Capitella teleta</name>
    <name type="common">Polychaete worm</name>
    <dbReference type="NCBI Taxonomy" id="283909"/>
    <lineage>
        <taxon>Eukaryota</taxon>
        <taxon>Metazoa</taxon>
        <taxon>Spiralia</taxon>
        <taxon>Lophotrochozoa</taxon>
        <taxon>Annelida</taxon>
        <taxon>Polychaeta</taxon>
        <taxon>Sedentaria</taxon>
        <taxon>Scolecida</taxon>
        <taxon>Capitellidae</taxon>
        <taxon>Capitella</taxon>
    </lineage>
</organism>
<feature type="domain" description="Reverse transcriptase" evidence="2">
    <location>
        <begin position="109"/>
        <end position="222"/>
    </location>
</feature>
<evidence type="ECO:0000259" key="2">
    <source>
        <dbReference type="Pfam" id="PF00078"/>
    </source>
</evidence>
<sequence>MLASRKGSTSQVAGRITSTRGRDAGNSLMKPPPIPSKGPKASAPTYIHFVYSQCVSDSFNKYGIVLSREPEFKYSTKDIWIRGLPEMYRDMIYFQDFHQRLQTMKLLRVPRAKLLSLMSDLGCGTTMLRAVAAAYRSTQMVLCTAVISASIGVRQGSPTSCLLFILLVNQLIRDLKEKCAPDDFLQWSHCLLFIDDAVIMVTTKGSALKKIPVLQGFCENSG</sequence>
<evidence type="ECO:0000313" key="4">
    <source>
        <dbReference type="EnsemblMetazoa" id="CapteP187573"/>
    </source>
</evidence>